<comment type="caution">
    <text evidence="8">The sequence shown here is derived from an EMBL/GenBank/DDBJ whole genome shotgun (WGS) entry which is preliminary data.</text>
</comment>
<evidence type="ECO:0000259" key="7">
    <source>
        <dbReference type="Pfam" id="PF00294"/>
    </source>
</evidence>
<comment type="similarity">
    <text evidence="1">Belongs to the carbohydrate kinase PfkB family.</text>
</comment>
<evidence type="ECO:0000313" key="8">
    <source>
        <dbReference type="EMBL" id="GAA1081351.1"/>
    </source>
</evidence>
<dbReference type="InterPro" id="IPR011611">
    <property type="entry name" value="PfkB_dom"/>
</dbReference>
<evidence type="ECO:0000256" key="2">
    <source>
        <dbReference type="ARBA" id="ARBA00022679"/>
    </source>
</evidence>
<evidence type="ECO:0000256" key="5">
    <source>
        <dbReference type="ARBA" id="ARBA00022840"/>
    </source>
</evidence>
<dbReference type="Gene3D" id="3.40.1190.20">
    <property type="match status" value="1"/>
</dbReference>
<keyword evidence="9" id="KW-1185">Reference proteome</keyword>
<accession>A0ABN1TFV5</accession>
<dbReference type="SUPFAM" id="SSF53613">
    <property type="entry name" value="Ribokinase-like"/>
    <property type="match status" value="1"/>
</dbReference>
<evidence type="ECO:0000256" key="6">
    <source>
        <dbReference type="PIRNR" id="PIRNR000535"/>
    </source>
</evidence>
<dbReference type="EMBL" id="BAAALD010000019">
    <property type="protein sequence ID" value="GAA1081351.1"/>
    <property type="molecule type" value="Genomic_DNA"/>
</dbReference>
<keyword evidence="3" id="KW-0547">Nucleotide-binding</keyword>
<evidence type="ECO:0000313" key="9">
    <source>
        <dbReference type="Proteomes" id="UP001499987"/>
    </source>
</evidence>
<dbReference type="PANTHER" id="PTHR46566:SF5">
    <property type="entry name" value="1-PHOSPHOFRUCTOKINASE"/>
    <property type="match status" value="1"/>
</dbReference>
<protein>
    <submittedName>
        <fullName evidence="8">1-phosphofructokinase family hexose kinase</fullName>
    </submittedName>
</protein>
<dbReference type="InterPro" id="IPR029056">
    <property type="entry name" value="Ribokinase-like"/>
</dbReference>
<dbReference type="RefSeq" id="WP_425555147.1">
    <property type="nucleotide sequence ID" value="NZ_BAAALD010000019.1"/>
</dbReference>
<dbReference type="NCBIfam" id="TIGR03168">
    <property type="entry name" value="1-PFK"/>
    <property type="match status" value="1"/>
</dbReference>
<feature type="domain" description="Carbohydrate kinase PfkB" evidence="7">
    <location>
        <begin position="12"/>
        <end position="283"/>
    </location>
</feature>
<name>A0ABN1TFV5_9ACTN</name>
<keyword evidence="5" id="KW-0067">ATP-binding</keyword>
<dbReference type="InterPro" id="IPR017583">
    <property type="entry name" value="Tagatose/fructose_Pkinase"/>
</dbReference>
<dbReference type="PROSITE" id="PS00584">
    <property type="entry name" value="PFKB_KINASES_2"/>
    <property type="match status" value="1"/>
</dbReference>
<keyword evidence="4" id="KW-0418">Kinase</keyword>
<dbReference type="InterPro" id="IPR002173">
    <property type="entry name" value="Carboh/pur_kinase_PfkB_CS"/>
</dbReference>
<dbReference type="Pfam" id="PF00294">
    <property type="entry name" value="PfkB"/>
    <property type="match status" value="1"/>
</dbReference>
<dbReference type="CDD" id="cd01164">
    <property type="entry name" value="FruK_PfkB_like"/>
    <property type="match status" value="1"/>
</dbReference>
<evidence type="ECO:0000256" key="3">
    <source>
        <dbReference type="ARBA" id="ARBA00022741"/>
    </source>
</evidence>
<dbReference type="PANTHER" id="PTHR46566">
    <property type="entry name" value="1-PHOSPHOFRUCTOKINASE-RELATED"/>
    <property type="match status" value="1"/>
</dbReference>
<evidence type="ECO:0000256" key="1">
    <source>
        <dbReference type="ARBA" id="ARBA00010688"/>
    </source>
</evidence>
<sequence>MLLVVTPNPALDVTYTVPALRPHTTHRVGTVAAQAGGKGVNTARVLTALGHRALCVLPLGGPTGTAVAADLTAAGLPYRAVPVTGDTRRTVAVADGDDATLFNEPGPRISPAELRRLAAEVAAALPAAGVLVLSGSLPPGAPGDGYRELVALARDHGVPTVLDADGPALTAALTAGPTAVKPNAAELLAATGRTDVPAAAAELHRRGAGAVVASLGPEGLYALTGEGAWRCAPPEAVAGNPTGAGDAVVAALAVGLLSGTPWPAVLAEAVALSAATVLAPRAGHFDRAAHLRLRETTTATAVPA</sequence>
<evidence type="ECO:0000256" key="4">
    <source>
        <dbReference type="ARBA" id="ARBA00022777"/>
    </source>
</evidence>
<dbReference type="PIRSF" id="PIRSF000535">
    <property type="entry name" value="1PFK/6PFK/LacC"/>
    <property type="match status" value="1"/>
</dbReference>
<dbReference type="Proteomes" id="UP001499987">
    <property type="component" value="Unassembled WGS sequence"/>
</dbReference>
<reference evidence="8 9" key="1">
    <citation type="journal article" date="2019" name="Int. J. Syst. Evol. Microbiol.">
        <title>The Global Catalogue of Microorganisms (GCM) 10K type strain sequencing project: providing services to taxonomists for standard genome sequencing and annotation.</title>
        <authorList>
            <consortium name="The Broad Institute Genomics Platform"/>
            <consortium name="The Broad Institute Genome Sequencing Center for Infectious Disease"/>
            <person name="Wu L."/>
            <person name="Ma J."/>
        </authorList>
    </citation>
    <scope>NUCLEOTIDE SEQUENCE [LARGE SCALE GENOMIC DNA]</scope>
    <source>
        <strain evidence="8 9">JCM 13002</strain>
    </source>
</reference>
<dbReference type="PROSITE" id="PS00583">
    <property type="entry name" value="PFKB_KINASES_1"/>
    <property type="match status" value="1"/>
</dbReference>
<organism evidence="8 9">
    <name type="scientific">Kitasatospora arboriphila</name>
    <dbReference type="NCBI Taxonomy" id="258052"/>
    <lineage>
        <taxon>Bacteria</taxon>
        <taxon>Bacillati</taxon>
        <taxon>Actinomycetota</taxon>
        <taxon>Actinomycetes</taxon>
        <taxon>Kitasatosporales</taxon>
        <taxon>Streptomycetaceae</taxon>
        <taxon>Kitasatospora</taxon>
    </lineage>
</organism>
<proteinExistence type="inferred from homology"/>
<gene>
    <name evidence="8" type="ORF">GCM10009663_25200</name>
</gene>
<keyword evidence="2 6" id="KW-0808">Transferase</keyword>